<reference evidence="1 2" key="1">
    <citation type="submission" date="2017-06" db="EMBL/GenBank/DDBJ databases">
        <title>Description of Rhodopirellula bahusiensis sp. nov.</title>
        <authorList>
            <person name="Kizina J."/>
            <person name="Harder J."/>
        </authorList>
    </citation>
    <scope>NUCLEOTIDE SEQUENCE [LARGE SCALE GENOMIC DNA]</scope>
    <source>
        <strain evidence="1 2">SWK21</strain>
    </source>
</reference>
<dbReference type="RefSeq" id="WP_099261571.1">
    <property type="nucleotide sequence ID" value="NZ_NIZW01000011.1"/>
</dbReference>
<evidence type="ECO:0000313" key="2">
    <source>
        <dbReference type="Proteomes" id="UP000225740"/>
    </source>
</evidence>
<dbReference type="PROSITE" id="PS51257">
    <property type="entry name" value="PROKAR_LIPOPROTEIN"/>
    <property type="match status" value="1"/>
</dbReference>
<dbReference type="Proteomes" id="UP000225740">
    <property type="component" value="Unassembled WGS sequence"/>
</dbReference>
<proteinExistence type="predicted"/>
<sequence>MTTKPTALVLMFLLAGCGGETKKPSVATPIDPLYELIVSDLAKGEPPVLDFVGTQVWINPEFCNGDSLFYRWSTEIEMDDELVEALQRASEQTSPFPVHGDFGPDGRVTEIASFQEDFYYQDDNTQVDAKCMIQFWRPGYTPDGNRAVIRFYYGPSSHGAVGTYVFQHTEDGWKIVASKIDYYA</sequence>
<evidence type="ECO:0000313" key="1">
    <source>
        <dbReference type="EMBL" id="PHQ34428.1"/>
    </source>
</evidence>
<accession>A0A2G1W5X4</accession>
<gene>
    <name evidence="1" type="ORF">CEE69_15585</name>
</gene>
<keyword evidence="2" id="KW-1185">Reference proteome</keyword>
<protein>
    <submittedName>
        <fullName evidence="1">Uncharacterized protein</fullName>
    </submittedName>
</protein>
<dbReference type="EMBL" id="NIZW01000011">
    <property type="protein sequence ID" value="PHQ34428.1"/>
    <property type="molecule type" value="Genomic_DNA"/>
</dbReference>
<comment type="caution">
    <text evidence="1">The sequence shown here is derived from an EMBL/GenBank/DDBJ whole genome shotgun (WGS) entry which is preliminary data.</text>
</comment>
<dbReference type="GeneID" id="90609492"/>
<dbReference type="AlphaFoldDB" id="A0A2G1W5X4"/>
<organism evidence="1 2">
    <name type="scientific">Rhodopirellula bahusiensis</name>
    <dbReference type="NCBI Taxonomy" id="2014065"/>
    <lineage>
        <taxon>Bacteria</taxon>
        <taxon>Pseudomonadati</taxon>
        <taxon>Planctomycetota</taxon>
        <taxon>Planctomycetia</taxon>
        <taxon>Pirellulales</taxon>
        <taxon>Pirellulaceae</taxon>
        <taxon>Rhodopirellula</taxon>
    </lineage>
</organism>
<name>A0A2G1W5X4_9BACT</name>